<keyword evidence="9" id="KW-1185">Reference proteome</keyword>
<dbReference type="PROSITE" id="PS51387">
    <property type="entry name" value="FAD_PCMH"/>
    <property type="match status" value="1"/>
</dbReference>
<dbReference type="Gene3D" id="3.30.70.2740">
    <property type="match status" value="1"/>
</dbReference>
<dbReference type="InterPro" id="IPR017896">
    <property type="entry name" value="4Fe4S_Fe-S-bd"/>
</dbReference>
<dbReference type="GO" id="GO:0046872">
    <property type="term" value="F:metal ion binding"/>
    <property type="evidence" value="ECO:0007669"/>
    <property type="project" value="UniProtKB-KW"/>
</dbReference>
<dbReference type="InterPro" id="IPR022153">
    <property type="entry name" value="DUF3683"/>
</dbReference>
<dbReference type="Gene3D" id="3.30.465.10">
    <property type="match status" value="1"/>
</dbReference>
<dbReference type="InterPro" id="IPR004113">
    <property type="entry name" value="FAD-bd_oxidored_4_C"/>
</dbReference>
<comment type="caution">
    <text evidence="8">The sequence shown here is derived from an EMBL/GenBank/DDBJ whole genome shotgun (WGS) entry which is preliminary data.</text>
</comment>
<dbReference type="GO" id="GO:0016491">
    <property type="term" value="F:oxidoreductase activity"/>
    <property type="evidence" value="ECO:0007669"/>
    <property type="project" value="UniProtKB-ARBA"/>
</dbReference>
<dbReference type="GO" id="GO:0051536">
    <property type="term" value="F:iron-sulfur cluster binding"/>
    <property type="evidence" value="ECO:0007669"/>
    <property type="project" value="UniProtKB-KW"/>
</dbReference>
<organism evidence="8 9">
    <name type="scientific">Jezberella montanilacus</name>
    <dbReference type="NCBI Taxonomy" id="323426"/>
    <lineage>
        <taxon>Bacteria</taxon>
        <taxon>Pseudomonadati</taxon>
        <taxon>Pseudomonadota</taxon>
        <taxon>Betaproteobacteria</taxon>
        <taxon>Burkholderiales</taxon>
        <taxon>Alcaligenaceae</taxon>
        <taxon>Jezberella</taxon>
    </lineage>
</organism>
<dbReference type="PANTHER" id="PTHR42934">
    <property type="entry name" value="GLYCOLATE OXIDASE SUBUNIT GLCD"/>
    <property type="match status" value="1"/>
</dbReference>
<dbReference type="GO" id="GO:0071949">
    <property type="term" value="F:FAD binding"/>
    <property type="evidence" value="ECO:0007669"/>
    <property type="project" value="InterPro"/>
</dbReference>
<evidence type="ECO:0000256" key="2">
    <source>
        <dbReference type="ARBA" id="ARBA00022723"/>
    </source>
</evidence>
<dbReference type="EMBL" id="PVTV01000013">
    <property type="protein sequence ID" value="PRY98099.1"/>
    <property type="molecule type" value="Genomic_DNA"/>
</dbReference>
<evidence type="ECO:0000313" key="8">
    <source>
        <dbReference type="EMBL" id="PRY98099.1"/>
    </source>
</evidence>
<dbReference type="OrthoDB" id="9811557at2"/>
<name>A0A2T0XGL4_9BURK</name>
<reference evidence="8 9" key="1">
    <citation type="submission" date="2018-03" db="EMBL/GenBank/DDBJ databases">
        <title>Genomic Encyclopedia of Type Strains, Phase III (KMG-III): the genomes of soil and plant-associated and newly described type strains.</title>
        <authorList>
            <person name="Whitman W."/>
        </authorList>
    </citation>
    <scope>NUCLEOTIDE SEQUENCE [LARGE SCALE GENOMIC DNA]</scope>
    <source>
        <strain evidence="8 9">MWH-P2sevCIIIb</strain>
    </source>
</reference>
<dbReference type="SUPFAM" id="SSF56176">
    <property type="entry name" value="FAD-binding/transporter-associated domain-like"/>
    <property type="match status" value="1"/>
</dbReference>
<dbReference type="InterPro" id="IPR016166">
    <property type="entry name" value="FAD-bd_PCMH"/>
</dbReference>
<dbReference type="SUPFAM" id="SSF55103">
    <property type="entry name" value="FAD-linked oxidases, C-terminal domain"/>
    <property type="match status" value="1"/>
</dbReference>
<dbReference type="Pfam" id="PF02913">
    <property type="entry name" value="FAD-oxidase_C"/>
    <property type="match status" value="2"/>
</dbReference>
<gene>
    <name evidence="8" type="ORF">BCM14_1816</name>
</gene>
<proteinExistence type="predicted"/>
<keyword evidence="4" id="KW-0408">Iron</keyword>
<protein>
    <submittedName>
        <fullName evidence="8">Fe-S oxidoreductase</fullName>
    </submittedName>
</protein>
<dbReference type="Proteomes" id="UP000238308">
    <property type="component" value="Unassembled WGS sequence"/>
</dbReference>
<feature type="domain" description="FAD-binding PCMH-type" evidence="7">
    <location>
        <begin position="181"/>
        <end position="417"/>
    </location>
</feature>
<dbReference type="Pfam" id="PF11880">
    <property type="entry name" value="DUF3400"/>
    <property type="match status" value="1"/>
</dbReference>
<dbReference type="PROSITE" id="PS00198">
    <property type="entry name" value="4FE4S_FER_1"/>
    <property type="match status" value="1"/>
</dbReference>
<dbReference type="InterPro" id="IPR051914">
    <property type="entry name" value="FAD-linked_OxidoTrans_Type4"/>
</dbReference>
<keyword evidence="2" id="KW-0479">Metal-binding</keyword>
<dbReference type="InterPro" id="IPR021817">
    <property type="entry name" value="DUF3400"/>
</dbReference>
<keyword evidence="1" id="KW-0285">Flavoprotein</keyword>
<dbReference type="InterPro" id="IPR006094">
    <property type="entry name" value="Oxid_FAD_bind_N"/>
</dbReference>
<dbReference type="Pfam" id="PF01565">
    <property type="entry name" value="FAD_binding_4"/>
    <property type="match status" value="1"/>
</dbReference>
<evidence type="ECO:0000259" key="7">
    <source>
        <dbReference type="PROSITE" id="PS51387"/>
    </source>
</evidence>
<dbReference type="InterPro" id="IPR036318">
    <property type="entry name" value="FAD-bd_PCMH-like_sf"/>
</dbReference>
<feature type="domain" description="4Fe-4S ferredoxin-type" evidence="6">
    <location>
        <begin position="900"/>
        <end position="929"/>
    </location>
</feature>
<accession>A0A2T0XGL4</accession>
<dbReference type="InterPro" id="IPR017900">
    <property type="entry name" value="4Fe4S_Fe_S_CS"/>
</dbReference>
<dbReference type="Pfam" id="PF12447">
    <property type="entry name" value="DUF3683"/>
    <property type="match status" value="1"/>
</dbReference>
<keyword evidence="3" id="KW-0274">FAD</keyword>
<evidence type="ECO:0000256" key="5">
    <source>
        <dbReference type="ARBA" id="ARBA00023014"/>
    </source>
</evidence>
<keyword evidence="5" id="KW-0411">Iron-sulfur</keyword>
<dbReference type="Pfam" id="PF02754">
    <property type="entry name" value="CCG"/>
    <property type="match status" value="2"/>
</dbReference>
<dbReference type="InterPro" id="IPR016164">
    <property type="entry name" value="FAD-linked_Oxase-like_C"/>
</dbReference>
<evidence type="ECO:0000256" key="1">
    <source>
        <dbReference type="ARBA" id="ARBA00022630"/>
    </source>
</evidence>
<dbReference type="InterPro" id="IPR016169">
    <property type="entry name" value="FAD-bd_PCMH_sub2"/>
</dbReference>
<evidence type="ECO:0000256" key="3">
    <source>
        <dbReference type="ARBA" id="ARBA00022827"/>
    </source>
</evidence>
<dbReference type="InterPro" id="IPR009051">
    <property type="entry name" value="Helical_ferredxn"/>
</dbReference>
<evidence type="ECO:0000256" key="4">
    <source>
        <dbReference type="ARBA" id="ARBA00023004"/>
    </source>
</evidence>
<dbReference type="Gene3D" id="1.10.1060.10">
    <property type="entry name" value="Alpha-helical ferredoxin"/>
    <property type="match status" value="1"/>
</dbReference>
<dbReference type="Pfam" id="PF13183">
    <property type="entry name" value="Fer4_8"/>
    <property type="match status" value="1"/>
</dbReference>
<evidence type="ECO:0000313" key="9">
    <source>
        <dbReference type="Proteomes" id="UP000238308"/>
    </source>
</evidence>
<dbReference type="PANTHER" id="PTHR42934:SF2">
    <property type="entry name" value="GLYCOLATE OXIDASE SUBUNIT GLCD"/>
    <property type="match status" value="1"/>
</dbReference>
<dbReference type="InterPro" id="IPR004017">
    <property type="entry name" value="Cys_rich_dom"/>
</dbReference>
<dbReference type="PROSITE" id="PS51379">
    <property type="entry name" value="4FE4S_FER_2"/>
    <property type="match status" value="1"/>
</dbReference>
<evidence type="ECO:0000259" key="6">
    <source>
        <dbReference type="PROSITE" id="PS51379"/>
    </source>
</evidence>
<dbReference type="SUPFAM" id="SSF46548">
    <property type="entry name" value="alpha-helical ferredoxin"/>
    <property type="match status" value="1"/>
</dbReference>
<sequence>MNAPLASQYLKAEPQTEGQARLREIPYNYTSFSDKEVVRCLLGDDAWALLFDLRGERRTGRSARMLYEVLGDIWVVRRNPYLQDDLLDNPKRRAMLIQAMQHRLAEVDKRRDTEVTTRDDKVAALLKRARQAVSTFEAEFDRTAELRARVKRVLGKLTARDNIKFDGLSRVSHVTDATDWRVEYPFVVLTPDTETEIAGLVRGCIELGLTIVPRGGGTGYTGGAIPLTWKSAVINTEKLDTLGVVELIDLPGVDSKVATVRAGAGVVTKRVSEAAELAGFVFAVDPTSADASCVGGNVAMNAGGKKAVLWGTALDNLAWWRMVDPNGNWLDVTRIEHNLGKIHDAGLVRFELKWSDGLFPAGEKVLRTRLLEIEGARFRKAGLGKDVTDKFLSGLPGVQKEGCDGLITAARWVLHRMPTHTRTVCLEFFGQARDAIPSIVEIKNYLDGEGRTKGALLAGLEHLDERYLRAVGYSTKSKRGLLPKMVLFGDIVGDDESVVAAATSEVVRLANTRHGEGFIAVSAEARKKFWLDRSRTAAIARHTNAFKINEDVVIPLDRMGEYTDEIERINIELSIKNKLRLLDGLHSALSGNLPIAKMNRATEEGVSIEEALNEKRDAAIDLLETVRVRWQWVLAHLDQEVATATGALNQFGYEALVPVLQERLSHQPEARIFDVVQDRTIRISWKLEVKAALEGLFGGTDFSPVLTDLYAVHEKILKSRVFVALHMHAGDGNVHTNIPVNSDDYEMLQEANETVERIMQIARNLDGVISGEHGIGLTKYEFLTQEELDPFQKYKREIDPDDHFNAGKLMPGADLRNAWTPSFGLMGHESLIMQQSDIGAISHSIKDCLRCGKCKPVCATHVPRANLLYSPRNKILATSLLIEAFLYEEQTRRGISLKHWEEFEDVADHCTACHKCYNPCPVDIDFGDVSMNMRALLRRMGHKSFNPGTTAAMFFLNAKDPATINATRTAMVGVAYKAQRIAHDFLSKFARKQTEKPPATIGKPPIREQVVHFINKKMPGGLPKQTARKLLDIEDANYVPIIRDPKQTAETEAVFYFPGCGSERLFSQVGLATQAMLWHAGVQTVLPPGYLCCGYPQRGSGMKDKADQIITDNRVLFHRVANTLNYLDIKTVVVSCGTCYDQLAGYEFEKIFPGCRLIDIHEYLLEKNIKLEGVQGVRYMYHDPCHSPMKLQDPMKTVKSLVGDSTIKTDRCCGEAGTLAASRPDISTQIRYRKEEELHKNTATIRSDGYTGEVKMLTSCPACLQGLSRFEEDTGAKSDYIVVEMARHILGPNWLEDYVARANDGGIERVLV</sequence>